<dbReference type="InterPro" id="IPR023827">
    <property type="entry name" value="Peptidase_S8_Asp-AS"/>
</dbReference>
<dbReference type="InterPro" id="IPR026444">
    <property type="entry name" value="Secre_tail"/>
</dbReference>
<organism evidence="9 10">
    <name type="scientific">Pontibacter saemangeumensis</name>
    <dbReference type="NCBI Taxonomy" id="1084525"/>
    <lineage>
        <taxon>Bacteria</taxon>
        <taxon>Pseudomonadati</taxon>
        <taxon>Bacteroidota</taxon>
        <taxon>Cytophagia</taxon>
        <taxon>Cytophagales</taxon>
        <taxon>Hymenobacteraceae</taxon>
        <taxon>Pontibacter</taxon>
    </lineage>
</organism>
<dbReference type="PROSITE" id="PS51892">
    <property type="entry name" value="SUBTILASE"/>
    <property type="match status" value="1"/>
</dbReference>
<comment type="similarity">
    <text evidence="1 5 6">Belongs to the peptidase S8 family.</text>
</comment>
<evidence type="ECO:0000259" key="8">
    <source>
        <dbReference type="Pfam" id="PF00082"/>
    </source>
</evidence>
<dbReference type="InterPro" id="IPR050131">
    <property type="entry name" value="Peptidase_S8_subtilisin-like"/>
</dbReference>
<dbReference type="InterPro" id="IPR036852">
    <property type="entry name" value="Peptidase_S8/S53_dom_sf"/>
</dbReference>
<feature type="signal peptide" evidence="7">
    <location>
        <begin position="1"/>
        <end position="20"/>
    </location>
</feature>
<dbReference type="PROSITE" id="PS00138">
    <property type="entry name" value="SUBTILASE_SER"/>
    <property type="match status" value="1"/>
</dbReference>
<dbReference type="Proteomes" id="UP001500552">
    <property type="component" value="Unassembled WGS sequence"/>
</dbReference>
<dbReference type="PROSITE" id="PS00136">
    <property type="entry name" value="SUBTILASE_ASP"/>
    <property type="match status" value="1"/>
</dbReference>
<dbReference type="SUPFAM" id="SSF52743">
    <property type="entry name" value="Subtilisin-like"/>
    <property type="match status" value="1"/>
</dbReference>
<feature type="active site" description="Charge relay system" evidence="5">
    <location>
        <position position="410"/>
    </location>
</feature>
<gene>
    <name evidence="9" type="ORF">GCM10023188_11210</name>
</gene>
<proteinExistence type="inferred from homology"/>
<dbReference type="EMBL" id="BAABHC010000004">
    <property type="protein sequence ID" value="GAA4427751.1"/>
    <property type="molecule type" value="Genomic_DNA"/>
</dbReference>
<keyword evidence="7" id="KW-0732">Signal</keyword>
<keyword evidence="4 5" id="KW-0720">Serine protease</keyword>
<evidence type="ECO:0000256" key="4">
    <source>
        <dbReference type="ARBA" id="ARBA00022825"/>
    </source>
</evidence>
<dbReference type="PIRSF" id="PIRSF037903">
    <property type="entry name" value="Subtilisin_rel_GFO_2223"/>
    <property type="match status" value="1"/>
</dbReference>
<dbReference type="Gene3D" id="3.40.50.200">
    <property type="entry name" value="Peptidase S8/S53 domain"/>
    <property type="match status" value="1"/>
</dbReference>
<keyword evidence="3 5" id="KW-0378">Hydrolase</keyword>
<feature type="chain" id="PRO_5046734608" evidence="7">
    <location>
        <begin position="21"/>
        <end position="556"/>
    </location>
</feature>
<dbReference type="InterPro" id="IPR015500">
    <property type="entry name" value="Peptidase_S8_subtilisin-rel"/>
</dbReference>
<dbReference type="InterPro" id="IPR017317">
    <property type="entry name" value="Pept_S8_subtilisin_bacteroid-2"/>
</dbReference>
<dbReference type="CDD" id="cd07493">
    <property type="entry name" value="Peptidases_S8_9"/>
    <property type="match status" value="1"/>
</dbReference>
<dbReference type="PRINTS" id="PR00723">
    <property type="entry name" value="SUBTILISIN"/>
</dbReference>
<sequence>MRQRLLLFSILYLTFLSAYGQSTSEAGKAEQKRLIYFTDKANTPYSLNEPLAFLSPKALERRERQHIPLSSRDLPVNPAYVEGLKSLGVQVWYTSRWFNAAVVECEVGKLQEIEALPFVQSTRTLNRIAAPSKGLLSKSMQDLDVQPLTALAKTAPAEGDYGPAFHQAAMLGATALHEAGYAGEGMTIAVLDAGFPEVNTLVAFSHLFQQEKMVGTYDFVQKQQNAFGADGHGTAVLSTMAAYAPGSIIGTAYAASYLLLRTEDAATEHNIEEINWLLAAEFADSAGADVINSSLGYTTFDSPSTSYTYQDLNGNTTLVSRAADMAAATGMLVVVSAGNDGSKPWHYISAPADADSVLAVGAVDSLGVKAGFSSFGPSADGQVKPDVVALGRNAYVLSTSGAVVQSNGTSFAGPIMAGFVTSLWQANPRKTNMQMIQLLRQSGSNAAAPDSAVGYGIPVYSRTLTALPQMPLSSTAYITNPVQDQAIVLALGQDWWSQPVQVHILDMTGKVLYRQDFANAGKEQVLQAEPRQLKTGLYLCRLRSGSRVVTLRFVKL</sequence>
<dbReference type="InterPro" id="IPR023828">
    <property type="entry name" value="Peptidase_S8_Ser-AS"/>
</dbReference>
<protein>
    <submittedName>
        <fullName evidence="9">S8 family serine peptidase</fullName>
    </submittedName>
</protein>
<feature type="active site" description="Charge relay system" evidence="5">
    <location>
        <position position="232"/>
    </location>
</feature>
<keyword evidence="10" id="KW-1185">Reference proteome</keyword>
<name>A0ABP8LFU3_9BACT</name>
<evidence type="ECO:0000313" key="10">
    <source>
        <dbReference type="Proteomes" id="UP001500552"/>
    </source>
</evidence>
<dbReference type="PANTHER" id="PTHR43806:SF67">
    <property type="entry name" value="EGF-LIKE DOMAIN-CONTAINING PROTEIN"/>
    <property type="match status" value="1"/>
</dbReference>
<reference evidence="10" key="1">
    <citation type="journal article" date="2019" name="Int. J. Syst. Evol. Microbiol.">
        <title>The Global Catalogue of Microorganisms (GCM) 10K type strain sequencing project: providing services to taxonomists for standard genome sequencing and annotation.</title>
        <authorList>
            <consortium name="The Broad Institute Genomics Platform"/>
            <consortium name="The Broad Institute Genome Sequencing Center for Infectious Disease"/>
            <person name="Wu L."/>
            <person name="Ma J."/>
        </authorList>
    </citation>
    <scope>NUCLEOTIDE SEQUENCE [LARGE SCALE GENOMIC DNA]</scope>
    <source>
        <strain evidence="10">JCM 17926</strain>
    </source>
</reference>
<evidence type="ECO:0000256" key="2">
    <source>
        <dbReference type="ARBA" id="ARBA00022670"/>
    </source>
</evidence>
<evidence type="ECO:0000256" key="7">
    <source>
        <dbReference type="SAM" id="SignalP"/>
    </source>
</evidence>
<keyword evidence="2 5" id="KW-0645">Protease</keyword>
<dbReference type="InterPro" id="IPR000209">
    <property type="entry name" value="Peptidase_S8/S53_dom"/>
</dbReference>
<feature type="active site" description="Charge relay system" evidence="5">
    <location>
        <position position="192"/>
    </location>
</feature>
<comment type="caution">
    <text evidence="9">The sequence shown here is derived from an EMBL/GenBank/DDBJ whole genome shotgun (WGS) entry which is preliminary data.</text>
</comment>
<evidence type="ECO:0000313" key="9">
    <source>
        <dbReference type="EMBL" id="GAA4427751.1"/>
    </source>
</evidence>
<feature type="domain" description="Peptidase S8/S53" evidence="8">
    <location>
        <begin position="183"/>
        <end position="456"/>
    </location>
</feature>
<dbReference type="Pfam" id="PF00082">
    <property type="entry name" value="Peptidase_S8"/>
    <property type="match status" value="1"/>
</dbReference>
<evidence type="ECO:0000256" key="3">
    <source>
        <dbReference type="ARBA" id="ARBA00022801"/>
    </source>
</evidence>
<dbReference type="NCBIfam" id="TIGR04183">
    <property type="entry name" value="Por_Secre_tail"/>
    <property type="match status" value="1"/>
</dbReference>
<dbReference type="PANTHER" id="PTHR43806">
    <property type="entry name" value="PEPTIDASE S8"/>
    <property type="match status" value="1"/>
</dbReference>
<evidence type="ECO:0000256" key="5">
    <source>
        <dbReference type="PROSITE-ProRule" id="PRU01240"/>
    </source>
</evidence>
<accession>A0ABP8LFU3</accession>
<evidence type="ECO:0000256" key="6">
    <source>
        <dbReference type="RuleBase" id="RU003355"/>
    </source>
</evidence>
<evidence type="ECO:0000256" key="1">
    <source>
        <dbReference type="ARBA" id="ARBA00011073"/>
    </source>
</evidence>